<gene>
    <name evidence="1" type="ORF">SAMN05421768_11517</name>
</gene>
<dbReference type="Gene3D" id="3.40.1360.10">
    <property type="match status" value="1"/>
</dbReference>
<dbReference type="Proteomes" id="UP000186106">
    <property type="component" value="Unassembled WGS sequence"/>
</dbReference>
<evidence type="ECO:0000313" key="2">
    <source>
        <dbReference type="Proteomes" id="UP000186106"/>
    </source>
</evidence>
<dbReference type="STRING" id="112234.SAMN05421768_11517"/>
<accession>A0A1N7KLZ0</accession>
<name>A0A1N7KLZ0_9FLAO</name>
<organism evidence="1 2">
    <name type="scientific">Chryseobacterium joostei</name>
    <dbReference type="NCBI Taxonomy" id="112234"/>
    <lineage>
        <taxon>Bacteria</taxon>
        <taxon>Pseudomonadati</taxon>
        <taxon>Bacteroidota</taxon>
        <taxon>Flavobacteriia</taxon>
        <taxon>Flavobacteriales</taxon>
        <taxon>Weeksellaceae</taxon>
        <taxon>Chryseobacterium group</taxon>
        <taxon>Chryseobacterium</taxon>
    </lineage>
</organism>
<evidence type="ECO:0000313" key="1">
    <source>
        <dbReference type="EMBL" id="SIS62486.1"/>
    </source>
</evidence>
<dbReference type="EMBL" id="FTNZ01000015">
    <property type="protein sequence ID" value="SIS62486.1"/>
    <property type="molecule type" value="Genomic_DNA"/>
</dbReference>
<dbReference type="RefSeq" id="WP_076357691.1">
    <property type="nucleotide sequence ID" value="NZ_FTNZ01000015.1"/>
</dbReference>
<sequence>MDYLIDWDRIRKEVDIEQYFLFKMGSLYSFDKYKRAYVLNEDNGDIIRFFYHEKSGVKMYYSIVFQDSGDIIQLIKKRILQNINAGASDVNEELTTYLGTGYYVTPGTKEISRPQQRKESSERDGYKVYGDIIQKIDQHHQYLTEFRKLSLDTIESDIFNGVLFTYHSQSTESLAFYIKDIDGKIVGLNRIQTADNELFNKKWFDKNSRNGVGFTFSNTLNDTETLSIFESLFDAMSFQELNQCKSVQYCVTNGELSFRKAQLIIEYFKKNTFTTIVLGNDKDLAGNYFNLNIIGSFIESVISIRKSKNNICIEMSGAFDGPIKILSQFFKKTETKFELEDHTEYPQSYFTETLSQNKTQFFFMISNALDSIQFFVGLLIQVWSLEEVITIHQPINKDFNEDLIQIKNTAHG</sequence>
<protein>
    <submittedName>
        <fullName evidence="1">Toprim-like</fullName>
    </submittedName>
</protein>
<proteinExistence type="predicted"/>
<dbReference type="Pfam" id="PF13155">
    <property type="entry name" value="Toprim_2"/>
    <property type="match status" value="1"/>
</dbReference>
<reference evidence="1 2" key="1">
    <citation type="submission" date="2017-01" db="EMBL/GenBank/DDBJ databases">
        <authorList>
            <person name="Mah S.A."/>
            <person name="Swanson W.J."/>
            <person name="Moy G.W."/>
            <person name="Vacquier V.D."/>
        </authorList>
    </citation>
    <scope>NUCLEOTIDE SEQUENCE [LARGE SCALE GENOMIC DNA]</scope>
    <source>
        <strain evidence="1 2">DSM 16927</strain>
    </source>
</reference>
<dbReference type="AlphaFoldDB" id="A0A1N7KLZ0"/>